<keyword evidence="2" id="KW-1185">Reference proteome</keyword>
<dbReference type="OrthoDB" id="10388525at2759"/>
<accession>A0A814ECI7</accession>
<name>A0A814ECI7_9BILA</name>
<sequence>MQDLIIPFTSYDQMLYNFNLCGDLVVFGLSIVENQDSITLEESIFEKVLDYMLERHPMLRANLDFDNENKISFRIKTAKEKLQFDKDLLWIGLSSKDHLENRLEEFTKLKFDYKSRLYRMIVFNFPEMGKQKYAISFWLPLFITDALNITTLTIEIVNILNSLLTKSVCREMTEKLNVIDNMFKITDKLGLIGEEQLKKIDEINNIKTSFFKFDSIFKKSQERGCKINFFNFDKNSSQNLIHLAKKNGMKFTAFLMTCLHYSIKELYKENNLENPVNVKFGLAANLRFRLKPIIDFSNIGYFSCLIPINTIYPKFGKYENIWEDSKYLDELIKENTDLNSGAFFNESHNFQAALELNKLFEKCENIEEFSKYLSEGSTWDVMLSNAGTYLCQHKKQDPSGPFEIKELYFTDTQNSFPAIDTAVLIHLITWNDQLMFMISNNKSAISTDHMQRLIFLFREFLLNLINR</sequence>
<dbReference type="PANTHER" id="PTHR28037">
    <property type="entry name" value="ALCOHOL O-ACETYLTRANSFERASE 1-RELATED"/>
    <property type="match status" value="1"/>
</dbReference>
<evidence type="ECO:0000313" key="1">
    <source>
        <dbReference type="EMBL" id="CAF0967356.1"/>
    </source>
</evidence>
<dbReference type="AlphaFoldDB" id="A0A814ECI7"/>
<reference evidence="1" key="1">
    <citation type="submission" date="2021-02" db="EMBL/GenBank/DDBJ databases">
        <authorList>
            <person name="Nowell W R."/>
        </authorList>
    </citation>
    <scope>NUCLEOTIDE SEQUENCE</scope>
    <source>
        <strain evidence="1">Ploen Becks lab</strain>
    </source>
</reference>
<comment type="caution">
    <text evidence="1">The sequence shown here is derived from an EMBL/GenBank/DDBJ whole genome shotgun (WGS) entry which is preliminary data.</text>
</comment>
<dbReference type="Proteomes" id="UP000663879">
    <property type="component" value="Unassembled WGS sequence"/>
</dbReference>
<proteinExistence type="predicted"/>
<protein>
    <recommendedName>
        <fullName evidence="3">Condensation domain-containing protein</fullName>
    </recommendedName>
</protein>
<evidence type="ECO:0008006" key="3">
    <source>
        <dbReference type="Google" id="ProtNLM"/>
    </source>
</evidence>
<dbReference type="InterPro" id="IPR052058">
    <property type="entry name" value="Alcohol_O-acetyltransferase"/>
</dbReference>
<dbReference type="PANTHER" id="PTHR28037:SF1">
    <property type="entry name" value="ALCOHOL O-ACETYLTRANSFERASE 1-RELATED"/>
    <property type="match status" value="1"/>
</dbReference>
<organism evidence="1 2">
    <name type="scientific">Brachionus calyciflorus</name>
    <dbReference type="NCBI Taxonomy" id="104777"/>
    <lineage>
        <taxon>Eukaryota</taxon>
        <taxon>Metazoa</taxon>
        <taxon>Spiralia</taxon>
        <taxon>Gnathifera</taxon>
        <taxon>Rotifera</taxon>
        <taxon>Eurotatoria</taxon>
        <taxon>Monogononta</taxon>
        <taxon>Pseudotrocha</taxon>
        <taxon>Ploima</taxon>
        <taxon>Brachionidae</taxon>
        <taxon>Brachionus</taxon>
    </lineage>
</organism>
<evidence type="ECO:0000313" key="2">
    <source>
        <dbReference type="Proteomes" id="UP000663879"/>
    </source>
</evidence>
<gene>
    <name evidence="1" type="ORF">OXX778_LOCUS14735</name>
</gene>
<dbReference type="EMBL" id="CAJNOC010003092">
    <property type="protein sequence ID" value="CAF0967356.1"/>
    <property type="molecule type" value="Genomic_DNA"/>
</dbReference>